<dbReference type="OrthoDB" id="2065409at2"/>
<organism evidence="4 5">
    <name type="scientific">Paeniglutamicibacter gangotriensis</name>
    <dbReference type="NCBI Taxonomy" id="254787"/>
    <lineage>
        <taxon>Bacteria</taxon>
        <taxon>Bacillati</taxon>
        <taxon>Actinomycetota</taxon>
        <taxon>Actinomycetes</taxon>
        <taxon>Micrococcales</taxon>
        <taxon>Micrococcaceae</taxon>
        <taxon>Paeniglutamicibacter</taxon>
    </lineage>
</organism>
<dbReference type="InterPro" id="IPR036397">
    <property type="entry name" value="RNaseH_sf"/>
</dbReference>
<dbReference type="SUPFAM" id="SSF53098">
    <property type="entry name" value="Ribonuclease H-like"/>
    <property type="match status" value="1"/>
</dbReference>
<dbReference type="PANTHER" id="PTHR35004">
    <property type="entry name" value="TRANSPOSASE RV3428C-RELATED"/>
    <property type="match status" value="1"/>
</dbReference>
<gene>
    <name evidence="4" type="ORF">FQ154_20670</name>
</gene>
<evidence type="ECO:0000259" key="3">
    <source>
        <dbReference type="PROSITE" id="PS50994"/>
    </source>
</evidence>
<dbReference type="InterPro" id="IPR054353">
    <property type="entry name" value="IstA-like_C"/>
</dbReference>
<evidence type="ECO:0000256" key="1">
    <source>
        <dbReference type="ARBA" id="ARBA00009277"/>
    </source>
</evidence>
<evidence type="ECO:0000256" key="2">
    <source>
        <dbReference type="SAM" id="MobiDB-lite"/>
    </source>
</evidence>
<proteinExistence type="inferred from homology"/>
<dbReference type="NCBIfam" id="NF033546">
    <property type="entry name" value="transpos_IS21"/>
    <property type="match status" value="1"/>
</dbReference>
<accession>A0A5B0DQW2</accession>
<name>A0A5B0DQW2_9MICC</name>
<dbReference type="EMBL" id="VOBL01000051">
    <property type="protein sequence ID" value="KAA0968858.1"/>
    <property type="molecule type" value="Genomic_DNA"/>
</dbReference>
<sequence>MADYRHIMSLLVRGHSYREVQALAGCSHRTIVKARQVVDAEALTTDEQVQALTAEDLDRLFTDGRKPLSGEFVPIDIEAVVAARIGRKKPPLKVLWARYLDTPADGTARLYGYDRFCEIVAEHVRVHDLTSPITHVPGRTMQVDWAGTRMRLTDPITQDSRNVSVFVASLPYSGMIFAHGFLDEKLPAWCDAHRRAFEYFNGVCQVIVPDNASTASNRINRYENVRDVNQSYAAFLEHYQCAAAPTKAASPKHKANVEAGVKVVTNWVIHYLAERRFASLDELNEAVAEQMEMINDRTPFRGEPRSRRAWFEETERDELIELPEQRWQQVDWRKAKVSRDWHLQIDTAKYSVPHRHAGQVLDVRIIGEQLTILAEGDIVATHQRAPRRNVFVTDPAHAPAGYEDTSVLWTRAYFLRQAAKVGPHTVQALTRLLDRLKIEAQGYRACMNILSLGKGNNRSLLEAACQALCSQEPARPISYTAIKHQITVVRAAHAGRPTVDAPPRDGPRAPAAPALGDRDTSGAHLGGISQFSLEALSRPAASEDTKGADRA</sequence>
<evidence type="ECO:0000313" key="5">
    <source>
        <dbReference type="Proteomes" id="UP000323856"/>
    </source>
</evidence>
<dbReference type="Proteomes" id="UP000323856">
    <property type="component" value="Unassembled WGS sequence"/>
</dbReference>
<dbReference type="GO" id="GO:0003676">
    <property type="term" value="F:nucleic acid binding"/>
    <property type="evidence" value="ECO:0007669"/>
    <property type="project" value="InterPro"/>
</dbReference>
<dbReference type="GO" id="GO:0015074">
    <property type="term" value="P:DNA integration"/>
    <property type="evidence" value="ECO:0007669"/>
    <property type="project" value="InterPro"/>
</dbReference>
<dbReference type="RefSeq" id="WP_149621202.1">
    <property type="nucleotide sequence ID" value="NZ_VOBL01000051.1"/>
</dbReference>
<dbReference type="AlphaFoldDB" id="A0A5B0DQW2"/>
<evidence type="ECO:0000313" key="4">
    <source>
        <dbReference type="EMBL" id="KAA0968858.1"/>
    </source>
</evidence>
<dbReference type="InterPro" id="IPR012337">
    <property type="entry name" value="RNaseH-like_sf"/>
</dbReference>
<comment type="similarity">
    <text evidence="1">Belongs to the transposase IS21/IS408/IS1162 family.</text>
</comment>
<protein>
    <submittedName>
        <fullName evidence="4">IS21 family transposase</fullName>
    </submittedName>
</protein>
<dbReference type="InterPro" id="IPR001584">
    <property type="entry name" value="Integrase_cat-core"/>
</dbReference>
<dbReference type="PROSITE" id="PS50994">
    <property type="entry name" value="INTEGRASE"/>
    <property type="match status" value="1"/>
</dbReference>
<dbReference type="PANTHER" id="PTHR35004:SF8">
    <property type="entry name" value="TRANSPOSASE RV3428C-RELATED"/>
    <property type="match status" value="1"/>
</dbReference>
<reference evidence="4 5" key="1">
    <citation type="submission" date="2019-07" db="EMBL/GenBank/DDBJ databases">
        <title>Analysis of the biochemical properties, biological activity and biotechnological potential of siderophores and biosurfactants produced by Antarctic psychrotolerant bacteria.</title>
        <authorList>
            <person name="Styczynski M."/>
            <person name="Krucon T."/>
            <person name="Decewicz P."/>
            <person name="Dziewit L."/>
        </authorList>
    </citation>
    <scope>NUCLEOTIDE SEQUENCE [LARGE SCALE GENOMIC DNA]</scope>
    <source>
        <strain evidence="4 5">ANT_H27</strain>
    </source>
</reference>
<dbReference type="Pfam" id="PF22483">
    <property type="entry name" value="Mu-transpos_C_2"/>
    <property type="match status" value="1"/>
</dbReference>
<dbReference type="Gene3D" id="3.30.420.10">
    <property type="entry name" value="Ribonuclease H-like superfamily/Ribonuclease H"/>
    <property type="match status" value="1"/>
</dbReference>
<feature type="domain" description="Integrase catalytic" evidence="3">
    <location>
        <begin position="133"/>
        <end position="331"/>
    </location>
</feature>
<comment type="caution">
    <text evidence="4">The sequence shown here is derived from an EMBL/GenBank/DDBJ whole genome shotgun (WGS) entry which is preliminary data.</text>
</comment>
<feature type="region of interest" description="Disordered" evidence="2">
    <location>
        <begin position="494"/>
        <end position="525"/>
    </location>
</feature>